<reference evidence="1 2" key="1">
    <citation type="submission" date="2016-02" db="EMBL/GenBank/DDBJ databases">
        <title>Genome analysis of coral dinoflagellate symbionts highlights evolutionary adaptations to a symbiotic lifestyle.</title>
        <authorList>
            <person name="Aranda M."/>
            <person name="Li Y."/>
            <person name="Liew Y.J."/>
            <person name="Baumgarten S."/>
            <person name="Simakov O."/>
            <person name="Wilson M."/>
            <person name="Piel J."/>
            <person name="Ashoor H."/>
            <person name="Bougouffa S."/>
            <person name="Bajic V.B."/>
            <person name="Ryu T."/>
            <person name="Ravasi T."/>
            <person name="Bayer T."/>
            <person name="Micklem G."/>
            <person name="Kim H."/>
            <person name="Bhak J."/>
            <person name="Lajeunesse T.C."/>
            <person name="Voolstra C.R."/>
        </authorList>
    </citation>
    <scope>NUCLEOTIDE SEQUENCE [LARGE SCALE GENOMIC DNA]</scope>
    <source>
        <strain evidence="1 2">CCMP2467</strain>
    </source>
</reference>
<evidence type="ECO:0000313" key="2">
    <source>
        <dbReference type="Proteomes" id="UP000186817"/>
    </source>
</evidence>
<name>A0A1Q9EXR4_SYMMI</name>
<proteinExistence type="predicted"/>
<dbReference type="EMBL" id="LSRX01000048">
    <property type="protein sequence ID" value="OLQ12143.1"/>
    <property type="molecule type" value="Genomic_DNA"/>
</dbReference>
<accession>A0A1Q9EXR4</accession>
<gene>
    <name evidence="1" type="ORF">AK812_SmicGene4018</name>
</gene>
<dbReference type="AlphaFoldDB" id="A0A1Q9EXR4"/>
<protein>
    <submittedName>
        <fullName evidence="1">Uncharacterized protein</fullName>
    </submittedName>
</protein>
<sequence>MADRAASPVSEHLLHVSLRSLAEDMLEADTTLHERIDMRCAKVQSLLAYVASLERRIAPPLIALFDMSGRVGNKKRRTDDGATPATEIGALSKRFRDNDCDGDVARSRHRGRRRAQAWGPPRFAAWPQRLCVVACEAGGRWSTESLRFVIIVSFCESVLSALLPPCACCPAKLAAPLLGRRFDKVHLLLRFWGPLCREFHTQLSPLDDALHDAGAAAGTPCDMAGWWGMCHRGLIKATLRHRLGDTMDSRNAGIVIEQRLVASPGASGVAKSAWRDVGEGDMHGLPERLFDKRWLRPANVARLAQHGAGLAAYLSDKALLHMKQERVELPDPAVPSSEAAWGAAGIRLLARTVGAVQEVPRQLVAQEGAGEIGLARCYDPAAYQQLYAQQAALGTVFESKGPW</sequence>
<dbReference type="Proteomes" id="UP000186817">
    <property type="component" value="Unassembled WGS sequence"/>
</dbReference>
<comment type="caution">
    <text evidence="1">The sequence shown here is derived from an EMBL/GenBank/DDBJ whole genome shotgun (WGS) entry which is preliminary data.</text>
</comment>
<organism evidence="1 2">
    <name type="scientific">Symbiodinium microadriaticum</name>
    <name type="common">Dinoflagellate</name>
    <name type="synonym">Zooxanthella microadriatica</name>
    <dbReference type="NCBI Taxonomy" id="2951"/>
    <lineage>
        <taxon>Eukaryota</taxon>
        <taxon>Sar</taxon>
        <taxon>Alveolata</taxon>
        <taxon>Dinophyceae</taxon>
        <taxon>Suessiales</taxon>
        <taxon>Symbiodiniaceae</taxon>
        <taxon>Symbiodinium</taxon>
    </lineage>
</organism>
<evidence type="ECO:0000313" key="1">
    <source>
        <dbReference type="EMBL" id="OLQ12143.1"/>
    </source>
</evidence>
<keyword evidence="2" id="KW-1185">Reference proteome</keyword>
<dbReference type="OrthoDB" id="10312975at2759"/>